<comment type="caution">
    <text evidence="1">The sequence shown here is derived from an EMBL/GenBank/DDBJ whole genome shotgun (WGS) entry which is preliminary data.</text>
</comment>
<gene>
    <name evidence="1" type="ORF">FHT02_004334</name>
</gene>
<protein>
    <submittedName>
        <fullName evidence="1">Uncharacterized protein</fullName>
    </submittedName>
</protein>
<dbReference type="AlphaFoldDB" id="A0A840YTV2"/>
<organism evidence="1 2">
    <name type="scientific">Sphingomonas xinjiangensis</name>
    <dbReference type="NCBI Taxonomy" id="643568"/>
    <lineage>
        <taxon>Bacteria</taxon>
        <taxon>Pseudomonadati</taxon>
        <taxon>Pseudomonadota</taxon>
        <taxon>Alphaproteobacteria</taxon>
        <taxon>Sphingomonadales</taxon>
        <taxon>Sphingomonadaceae</taxon>
        <taxon>Sphingomonas</taxon>
    </lineage>
</organism>
<dbReference type="RefSeq" id="WP_184092076.1">
    <property type="nucleotide sequence ID" value="NZ_JACIJF010000040.1"/>
</dbReference>
<dbReference type="EMBL" id="JACIJF010000040">
    <property type="protein sequence ID" value="MBB5713072.1"/>
    <property type="molecule type" value="Genomic_DNA"/>
</dbReference>
<evidence type="ECO:0000313" key="1">
    <source>
        <dbReference type="EMBL" id="MBB5713072.1"/>
    </source>
</evidence>
<evidence type="ECO:0000313" key="2">
    <source>
        <dbReference type="Proteomes" id="UP000527143"/>
    </source>
</evidence>
<dbReference type="Proteomes" id="UP000527143">
    <property type="component" value="Unassembled WGS sequence"/>
</dbReference>
<keyword evidence="2" id="KW-1185">Reference proteome</keyword>
<proteinExistence type="predicted"/>
<accession>A0A840YTV2</accession>
<sequence>MSNFEPFSPVEFVRLHGAQAHQLVVDEIVRAITRNDDDAATAWDAELRVVEAELHRTRDGILSTGPDRVR</sequence>
<name>A0A840YTV2_9SPHN</name>
<reference evidence="1 2" key="1">
    <citation type="submission" date="2020-08" db="EMBL/GenBank/DDBJ databases">
        <title>Genomic Encyclopedia of Type Strains, Phase IV (KMG-IV): sequencing the most valuable type-strain genomes for metagenomic binning, comparative biology and taxonomic classification.</title>
        <authorList>
            <person name="Goeker M."/>
        </authorList>
    </citation>
    <scope>NUCLEOTIDE SEQUENCE [LARGE SCALE GENOMIC DNA]</scope>
    <source>
        <strain evidence="1 2">DSM 26736</strain>
    </source>
</reference>